<evidence type="ECO:0000313" key="2">
    <source>
        <dbReference type="EMBL" id="GBG20466.1"/>
    </source>
</evidence>
<dbReference type="AlphaFoldDB" id="A0A2R5FNW7"/>
<protein>
    <submittedName>
        <fullName evidence="2">Putative resolvase</fullName>
    </submittedName>
</protein>
<dbReference type="Gene3D" id="3.40.50.1390">
    <property type="entry name" value="Resolvase, N-terminal catalytic domain"/>
    <property type="match status" value="1"/>
</dbReference>
<dbReference type="GO" id="GO:0000150">
    <property type="term" value="F:DNA strand exchange activity"/>
    <property type="evidence" value="ECO:0007669"/>
    <property type="project" value="InterPro"/>
</dbReference>
<dbReference type="EMBL" id="BDUD01000001">
    <property type="protein sequence ID" value="GBG20466.1"/>
    <property type="molecule type" value="Genomic_DNA"/>
</dbReference>
<reference evidence="2 3" key="1">
    <citation type="submission" date="2017-06" db="EMBL/GenBank/DDBJ databases">
        <title>Genome sequencing of cyanobaciteial culture collection at National Institute for Environmental Studies (NIES).</title>
        <authorList>
            <person name="Hirose Y."/>
            <person name="Shimura Y."/>
            <person name="Fujisawa T."/>
            <person name="Nakamura Y."/>
            <person name="Kawachi M."/>
        </authorList>
    </citation>
    <scope>NUCLEOTIDE SEQUENCE [LARGE SCALE GENOMIC DNA]</scope>
    <source>
        <strain evidence="2 3">NIES-4072</strain>
    </source>
</reference>
<dbReference type="InterPro" id="IPR006119">
    <property type="entry name" value="Resolv_N"/>
</dbReference>
<dbReference type="Proteomes" id="UP000245124">
    <property type="component" value="Unassembled WGS sequence"/>
</dbReference>
<dbReference type="InterPro" id="IPR036162">
    <property type="entry name" value="Resolvase-like_N_sf"/>
</dbReference>
<sequence length="212" mass="24059">MKLSDYAKKVGVSYKTAHRWWKAGQLNGYQIPSTGTIIIESDNPTEKEQIALIYARVSSAEAKPNLDRQAIRLTDYSIARGYRIYKVVKEIGSGLNDNRKLFSNALQDSNYNILVAEHRDRVTRFGLNYIKLLLEATGKRLEIVNDADNGEQVPVLPVPGDWELAHPEGKDELMQDLVSVITSFVQRIYGLRRAKRKTEKLIAELKKNGVEE</sequence>
<dbReference type="PANTHER" id="PTHR36172:SF1">
    <property type="entry name" value="RESOLVASE-RELATED"/>
    <property type="match status" value="1"/>
</dbReference>
<dbReference type="NCBIfam" id="NF033518">
    <property type="entry name" value="transpos_IS607"/>
    <property type="match status" value="1"/>
</dbReference>
<comment type="caution">
    <text evidence="2">The sequence shown here is derived from an EMBL/GenBank/DDBJ whole genome shotgun (WGS) entry which is preliminary data.</text>
</comment>
<dbReference type="PANTHER" id="PTHR36172">
    <property type="match status" value="1"/>
</dbReference>
<accession>A0A2R5FNW7</accession>
<gene>
    <name evidence="2" type="ORF">NIES4072_41450</name>
</gene>
<keyword evidence="3" id="KW-1185">Reference proteome</keyword>
<evidence type="ECO:0000259" key="1">
    <source>
        <dbReference type="PROSITE" id="PS51736"/>
    </source>
</evidence>
<dbReference type="Pfam" id="PF00239">
    <property type="entry name" value="Resolvase"/>
    <property type="match status" value="1"/>
</dbReference>
<dbReference type="InterPro" id="IPR051491">
    <property type="entry name" value="Recombinase/Transposase-rel"/>
</dbReference>
<feature type="domain" description="Resolvase/invertase-type recombinase catalytic" evidence="1">
    <location>
        <begin position="50"/>
        <end position="209"/>
    </location>
</feature>
<dbReference type="Gene3D" id="1.10.287.2170">
    <property type="match status" value="1"/>
</dbReference>
<evidence type="ECO:0000313" key="3">
    <source>
        <dbReference type="Proteomes" id="UP000245124"/>
    </source>
</evidence>
<dbReference type="SMART" id="SM00857">
    <property type="entry name" value="Resolvase"/>
    <property type="match status" value="1"/>
</dbReference>
<dbReference type="InterPro" id="IPR048046">
    <property type="entry name" value="Transpos_IS607"/>
</dbReference>
<proteinExistence type="predicted"/>
<name>A0A2R5FNW7_NOSCO</name>
<dbReference type="PROSITE" id="PS51736">
    <property type="entry name" value="RECOMBINASES_3"/>
    <property type="match status" value="1"/>
</dbReference>
<dbReference type="RefSeq" id="WP_109010413.1">
    <property type="nucleotide sequence ID" value="NZ_BDUD01000001.1"/>
</dbReference>
<dbReference type="SUPFAM" id="SSF53041">
    <property type="entry name" value="Resolvase-like"/>
    <property type="match status" value="1"/>
</dbReference>
<dbReference type="OrthoDB" id="460054at2"/>
<dbReference type="GO" id="GO:0003677">
    <property type="term" value="F:DNA binding"/>
    <property type="evidence" value="ECO:0007669"/>
    <property type="project" value="InterPro"/>
</dbReference>
<organism evidence="2 3">
    <name type="scientific">Nostoc commune NIES-4072</name>
    <dbReference type="NCBI Taxonomy" id="2005467"/>
    <lineage>
        <taxon>Bacteria</taxon>
        <taxon>Bacillati</taxon>
        <taxon>Cyanobacteriota</taxon>
        <taxon>Cyanophyceae</taxon>
        <taxon>Nostocales</taxon>
        <taxon>Nostocaceae</taxon>
        <taxon>Nostoc</taxon>
    </lineage>
</organism>